<organism evidence="2 3">
    <name type="scientific">Actinomadura spongiicola</name>
    <dbReference type="NCBI Taxonomy" id="2303421"/>
    <lineage>
        <taxon>Bacteria</taxon>
        <taxon>Bacillati</taxon>
        <taxon>Actinomycetota</taxon>
        <taxon>Actinomycetes</taxon>
        <taxon>Streptosporangiales</taxon>
        <taxon>Thermomonosporaceae</taxon>
        <taxon>Actinomadura</taxon>
    </lineage>
</organism>
<dbReference type="AlphaFoldDB" id="A0A372GQ86"/>
<keyword evidence="1" id="KW-0812">Transmembrane</keyword>
<keyword evidence="1" id="KW-0472">Membrane</keyword>
<evidence type="ECO:0000313" key="3">
    <source>
        <dbReference type="Proteomes" id="UP000262882"/>
    </source>
</evidence>
<feature type="transmembrane region" description="Helical" evidence="1">
    <location>
        <begin position="6"/>
        <end position="31"/>
    </location>
</feature>
<proteinExistence type="predicted"/>
<name>A0A372GQ86_9ACTN</name>
<protein>
    <submittedName>
        <fullName evidence="2">Uncharacterized protein</fullName>
    </submittedName>
</protein>
<dbReference type="EMBL" id="QVNQ01000001">
    <property type="protein sequence ID" value="RFS87312.1"/>
    <property type="molecule type" value="Genomic_DNA"/>
</dbReference>
<comment type="caution">
    <text evidence="2">The sequence shown here is derived from an EMBL/GenBank/DDBJ whole genome shotgun (WGS) entry which is preliminary data.</text>
</comment>
<sequence length="88" mass="10248">MEDDAWGILIGAVLFIVIGAVAIVLIWQVFATWRAKVQLAREDAYRKLAERSLRTEMETREDLLRISENLADLQKRMTSIERVMREID</sequence>
<evidence type="ECO:0000256" key="1">
    <source>
        <dbReference type="SAM" id="Phobius"/>
    </source>
</evidence>
<keyword evidence="3" id="KW-1185">Reference proteome</keyword>
<dbReference type="RefSeq" id="WP_117397760.1">
    <property type="nucleotide sequence ID" value="NZ_QVNQ01000001.1"/>
</dbReference>
<dbReference type="OrthoDB" id="4319152at2"/>
<evidence type="ECO:0000313" key="2">
    <source>
        <dbReference type="EMBL" id="RFS87312.1"/>
    </source>
</evidence>
<keyword evidence="1" id="KW-1133">Transmembrane helix</keyword>
<gene>
    <name evidence="2" type="ORF">D0T12_03495</name>
</gene>
<dbReference type="Proteomes" id="UP000262882">
    <property type="component" value="Unassembled WGS sequence"/>
</dbReference>
<reference evidence="2 3" key="1">
    <citation type="submission" date="2018-08" db="EMBL/GenBank/DDBJ databases">
        <title>Actinomadura spongicola sp. nov., isolated from marine sponge Leucetta chagosensis.</title>
        <authorList>
            <person name="Li L."/>
            <person name="Lin H.W."/>
        </authorList>
    </citation>
    <scope>NUCLEOTIDE SEQUENCE [LARGE SCALE GENOMIC DNA]</scope>
    <source>
        <strain evidence="2 3">LHW52907</strain>
    </source>
</reference>
<accession>A0A372GQ86</accession>